<dbReference type="PROSITE" id="PS50297">
    <property type="entry name" value="ANK_REP_REGION"/>
    <property type="match status" value="3"/>
</dbReference>
<dbReference type="OMA" id="VQIVREM"/>
<evidence type="ECO:0000256" key="3">
    <source>
        <dbReference type="ARBA" id="ARBA00022801"/>
    </source>
</evidence>
<dbReference type="GO" id="GO:0047499">
    <property type="term" value="F:calcium-independent phospholipase A2 activity"/>
    <property type="evidence" value="ECO:0007669"/>
    <property type="project" value="InterPro"/>
</dbReference>
<proteinExistence type="predicted"/>
<feature type="repeat" description="ANK" evidence="7">
    <location>
        <begin position="232"/>
        <end position="264"/>
    </location>
</feature>
<evidence type="ECO:0000256" key="5">
    <source>
        <dbReference type="ARBA" id="ARBA00023098"/>
    </source>
</evidence>
<evidence type="ECO:0000256" key="2">
    <source>
        <dbReference type="ARBA" id="ARBA00022737"/>
    </source>
</evidence>
<dbReference type="AlphaFoldDB" id="A0A8I6TJS9"/>
<feature type="active site" description="Proton acceptor" evidence="8">
    <location>
        <position position="652"/>
    </location>
</feature>
<dbReference type="SUPFAM" id="SSF52151">
    <property type="entry name" value="FabD/lysophospholipase-like"/>
    <property type="match status" value="1"/>
</dbReference>
<evidence type="ECO:0000256" key="8">
    <source>
        <dbReference type="PROSITE-ProRule" id="PRU01161"/>
    </source>
</evidence>
<name>A0A8I6TJS9_CIMLE</name>
<feature type="short sequence motif" description="GXGXXG" evidence="8">
    <location>
        <begin position="482"/>
        <end position="487"/>
    </location>
</feature>
<feature type="active site" description="Nucleophile" evidence="8">
    <location>
        <position position="516"/>
    </location>
</feature>
<dbReference type="PROSITE" id="PS51635">
    <property type="entry name" value="PNPLA"/>
    <property type="match status" value="1"/>
</dbReference>
<dbReference type="Pfam" id="PF01734">
    <property type="entry name" value="Patatin"/>
    <property type="match status" value="1"/>
</dbReference>
<dbReference type="CTD" id="39160"/>
<dbReference type="Gene3D" id="3.40.1090.10">
    <property type="entry name" value="Cytosolic phospholipase A2 catalytic domain"/>
    <property type="match status" value="1"/>
</dbReference>
<dbReference type="InterPro" id="IPR016035">
    <property type="entry name" value="Acyl_Trfase/lysoPLipase"/>
</dbReference>
<dbReference type="SUPFAM" id="SSF48403">
    <property type="entry name" value="Ankyrin repeat"/>
    <property type="match status" value="1"/>
</dbReference>
<dbReference type="InterPro" id="IPR036770">
    <property type="entry name" value="Ankyrin_rpt-contain_sf"/>
</dbReference>
<organism evidence="10 11">
    <name type="scientific">Cimex lectularius</name>
    <name type="common">Bed bug</name>
    <name type="synonym">Acanthia lectularia</name>
    <dbReference type="NCBI Taxonomy" id="79782"/>
    <lineage>
        <taxon>Eukaryota</taxon>
        <taxon>Metazoa</taxon>
        <taxon>Ecdysozoa</taxon>
        <taxon>Arthropoda</taxon>
        <taxon>Hexapoda</taxon>
        <taxon>Insecta</taxon>
        <taxon>Pterygota</taxon>
        <taxon>Neoptera</taxon>
        <taxon>Paraneoptera</taxon>
        <taxon>Hemiptera</taxon>
        <taxon>Heteroptera</taxon>
        <taxon>Panheteroptera</taxon>
        <taxon>Cimicomorpha</taxon>
        <taxon>Cimicidae</taxon>
        <taxon>Cimex</taxon>
    </lineage>
</organism>
<dbReference type="InterPro" id="IPR047148">
    <property type="entry name" value="PLPL9"/>
</dbReference>
<dbReference type="GeneID" id="106662962"/>
<dbReference type="GO" id="GO:0016042">
    <property type="term" value="P:lipid catabolic process"/>
    <property type="evidence" value="ECO:0007669"/>
    <property type="project" value="UniProtKB-UniRule"/>
</dbReference>
<feature type="repeat" description="ANK" evidence="7">
    <location>
        <begin position="328"/>
        <end position="360"/>
    </location>
</feature>
<dbReference type="OrthoDB" id="10021675at2759"/>
<keyword evidence="11" id="KW-1185">Reference proteome</keyword>
<protein>
    <recommendedName>
        <fullName evidence="1">phospholipase A2</fullName>
        <ecNumber evidence="1">3.1.1.4</ecNumber>
    </recommendedName>
</protein>
<keyword evidence="5 8" id="KW-0443">Lipid metabolism</keyword>
<evidence type="ECO:0000256" key="7">
    <source>
        <dbReference type="PROSITE-ProRule" id="PRU00023"/>
    </source>
</evidence>
<evidence type="ECO:0000256" key="1">
    <source>
        <dbReference type="ARBA" id="ARBA00013278"/>
    </source>
</evidence>
<dbReference type="GO" id="GO:0005739">
    <property type="term" value="C:mitochondrion"/>
    <property type="evidence" value="ECO:0007669"/>
    <property type="project" value="TreeGrafter"/>
</dbReference>
<sequence>MSWFGNLIKRIGSSPAPNQVLEVSTAKYDNSPIIVREENIVLYAIPRENSYEIIMQKPISESTTNCYSLYRTDDRAVAERRFSNLMGKLLFLCKWSLNERRSSFILTEFLTSDTGSIESIQKYCDMIEEQPTWNLCHLIVYFSIKEALPHPIITSLINSSDSKTGFSPLQLAVREANVAMIKLLLNCGASVEHLDHEGNSVFHYAAMANKDIVNLLAETGNSPRVLSLRNIYGSTALHVACRSDKPDCVTALISNGLDVNISATSSTVSTSSPYYTAGIIGDFSKEFPNKLKTEEMKNGGTPIHWSASKEIIITLLERNCDINALNFANQTALHVMVMRNRLDCVIALLSREAEINLVDDDGNTALHMAAKEKNIPIIQALLTFGCDFNLINNAGETARHIAAVEGSEVSLKIVYILHAVGAKRCSSIMNYCTSHCKADSIDNGIPPPPASGPTPRVISDILKAESCNLKPGRGARVLSLDGGGIRGLVLIVILLHLEEVIGRPIVHCFDWIAATSTGGILALALAAGKTLKEALCIYFRMKDDIFQGRKPYNSEPLESLLKDVLGNDTTMADIMHPKLMIMGCLADRKPVDLHIFRNYENASEILSGWVQATPTCPTFKPMISFRNQLLWEAARASGAAPSYFRCHDRFVDGGLVANNPTLDAITELHEYNTALKAVGRHDEVVDIRAIVSVGTGSIPLVKKQSMDIHRPSGLMDMTMVISSVSTLHDVLVDQATQTDGRVIDRTRAVCSMMSLPYFRFSPQLSEDIAMDEKDDVKLVNMLWETKAYILSQSDFVNKLAEIINI</sequence>
<keyword evidence="2" id="KW-0677">Repeat</keyword>
<dbReference type="PROSITE" id="PS50088">
    <property type="entry name" value="ANK_REPEAT"/>
    <property type="match status" value="4"/>
</dbReference>
<dbReference type="GO" id="GO:2000304">
    <property type="term" value="P:positive regulation of ceramide biosynthetic process"/>
    <property type="evidence" value="ECO:0007669"/>
    <property type="project" value="TreeGrafter"/>
</dbReference>
<dbReference type="GO" id="GO:0052816">
    <property type="term" value="F:long-chain fatty acyl-CoA hydrolase activity"/>
    <property type="evidence" value="ECO:0007669"/>
    <property type="project" value="TreeGrafter"/>
</dbReference>
<keyword evidence="8" id="KW-0442">Lipid degradation</keyword>
<evidence type="ECO:0000313" key="11">
    <source>
        <dbReference type="Proteomes" id="UP000494040"/>
    </source>
</evidence>
<dbReference type="RefSeq" id="XP_024082539.1">
    <property type="nucleotide sequence ID" value="XM_024226771.1"/>
</dbReference>
<dbReference type="InterPro" id="IPR002110">
    <property type="entry name" value="Ankyrin_rpt"/>
</dbReference>
<dbReference type="SMART" id="SM00248">
    <property type="entry name" value="ANK"/>
    <property type="match status" value="7"/>
</dbReference>
<dbReference type="InterPro" id="IPR002641">
    <property type="entry name" value="PNPLA_dom"/>
</dbReference>
<comment type="catalytic activity">
    <reaction evidence="6">
        <text>a 1,2-diacyl-sn-glycero-3-phosphocholine + H2O = a 1-acyl-sn-glycero-3-phosphocholine + a fatty acid + H(+)</text>
        <dbReference type="Rhea" id="RHEA:15801"/>
        <dbReference type="ChEBI" id="CHEBI:15377"/>
        <dbReference type="ChEBI" id="CHEBI:15378"/>
        <dbReference type="ChEBI" id="CHEBI:28868"/>
        <dbReference type="ChEBI" id="CHEBI:57643"/>
        <dbReference type="ChEBI" id="CHEBI:58168"/>
        <dbReference type="EC" id="3.1.1.4"/>
    </reaction>
    <physiologicalReaction direction="left-to-right" evidence="6">
        <dbReference type="Rhea" id="RHEA:15802"/>
    </physiologicalReaction>
</comment>
<feature type="repeat" description="ANK" evidence="7">
    <location>
        <begin position="164"/>
        <end position="196"/>
    </location>
</feature>
<accession>A0A8I6TJS9</accession>
<dbReference type="KEGG" id="clec:106662962"/>
<dbReference type="PANTHER" id="PTHR24139">
    <property type="entry name" value="CALCIUM-INDEPENDENT PHOSPHOLIPASE A2"/>
    <property type="match status" value="1"/>
</dbReference>
<dbReference type="EC" id="3.1.1.4" evidence="1"/>
<dbReference type="EnsemblMetazoa" id="XM_024226771.1">
    <property type="protein sequence ID" value="XP_024082539.1"/>
    <property type="gene ID" value="LOC106662962"/>
</dbReference>
<reference evidence="10" key="1">
    <citation type="submission" date="2022-01" db="UniProtKB">
        <authorList>
            <consortium name="EnsemblMetazoa"/>
        </authorList>
    </citation>
    <scope>IDENTIFICATION</scope>
</reference>
<feature type="repeat" description="ANK" evidence="7">
    <location>
        <begin position="361"/>
        <end position="393"/>
    </location>
</feature>
<evidence type="ECO:0000256" key="6">
    <source>
        <dbReference type="ARBA" id="ARBA00023422"/>
    </source>
</evidence>
<dbReference type="Gene3D" id="1.25.40.20">
    <property type="entry name" value="Ankyrin repeat-containing domain"/>
    <property type="match status" value="2"/>
</dbReference>
<comment type="caution">
    <text evidence="8">Lacks conserved residue(s) required for the propagation of feature annotation.</text>
</comment>
<evidence type="ECO:0000313" key="10">
    <source>
        <dbReference type="EnsemblMetazoa" id="XP_024082539.1"/>
    </source>
</evidence>
<keyword evidence="3 8" id="KW-0378">Hydrolase</keyword>
<feature type="domain" description="PNPLA" evidence="9">
    <location>
        <begin position="478"/>
        <end position="665"/>
    </location>
</feature>
<dbReference type="Pfam" id="PF12796">
    <property type="entry name" value="Ank_2"/>
    <property type="match status" value="2"/>
</dbReference>
<feature type="short sequence motif" description="DGA/G" evidence="8">
    <location>
        <begin position="652"/>
        <end position="654"/>
    </location>
</feature>
<evidence type="ECO:0000256" key="4">
    <source>
        <dbReference type="ARBA" id="ARBA00023043"/>
    </source>
</evidence>
<dbReference type="PANTHER" id="PTHR24139:SF34">
    <property type="entry name" value="85_88 KDA CALCIUM-INDEPENDENT PHOSPHOLIPASE A2"/>
    <property type="match status" value="1"/>
</dbReference>
<dbReference type="Proteomes" id="UP000494040">
    <property type="component" value="Unassembled WGS sequence"/>
</dbReference>
<keyword evidence="4 7" id="KW-0040">ANK repeat</keyword>
<evidence type="ECO:0000259" key="9">
    <source>
        <dbReference type="PROSITE" id="PS51635"/>
    </source>
</evidence>